<keyword evidence="3" id="KW-1185">Reference proteome</keyword>
<sequence length="326" mass="36870">MGFVKNSEFYFSDGSLAIRISGTVFKVHSTILARHSDVFKDMAEIPQPDQCETVDGVPVVDLQDDVKEFEETLHAIYDPLHFDSLNGKSKLNDILTFVSGPLRITTKYAMPKLRAKYISLLEAKFPSTLDGCLSLLKSQFQYDSADIVRLITLASPSHANVPSVLPWAYYLCTHMSVDDVIKNDILTWEGKALVLAGKEKLWKALRNHSHKMLFLFTPAPTCTSNCASKITQQQTIGYQYTNGVTYSTSGPGCKFTMTLDEAEELRRVPHPLEEYDSERWKQSGVCARCFAYLGQTHREGRMKVWKELPTYFGLESWESIQRVQSA</sequence>
<evidence type="ECO:0000259" key="1">
    <source>
        <dbReference type="PROSITE" id="PS50097"/>
    </source>
</evidence>
<dbReference type="InterPro" id="IPR011333">
    <property type="entry name" value="SKP1/BTB/POZ_sf"/>
</dbReference>
<protein>
    <recommendedName>
        <fullName evidence="1">BTB domain-containing protein</fullName>
    </recommendedName>
</protein>
<evidence type="ECO:0000313" key="3">
    <source>
        <dbReference type="Proteomes" id="UP000298030"/>
    </source>
</evidence>
<accession>A0A4Y7T6I9</accession>
<dbReference type="OrthoDB" id="3218112at2759"/>
<reference evidence="2 3" key="1">
    <citation type="journal article" date="2019" name="Nat. Ecol. Evol.">
        <title>Megaphylogeny resolves global patterns of mushroom evolution.</title>
        <authorList>
            <person name="Varga T."/>
            <person name="Krizsan K."/>
            <person name="Foldi C."/>
            <person name="Dima B."/>
            <person name="Sanchez-Garcia M."/>
            <person name="Sanchez-Ramirez S."/>
            <person name="Szollosi G.J."/>
            <person name="Szarkandi J.G."/>
            <person name="Papp V."/>
            <person name="Albert L."/>
            <person name="Andreopoulos W."/>
            <person name="Angelini C."/>
            <person name="Antonin V."/>
            <person name="Barry K.W."/>
            <person name="Bougher N.L."/>
            <person name="Buchanan P."/>
            <person name="Buyck B."/>
            <person name="Bense V."/>
            <person name="Catcheside P."/>
            <person name="Chovatia M."/>
            <person name="Cooper J."/>
            <person name="Damon W."/>
            <person name="Desjardin D."/>
            <person name="Finy P."/>
            <person name="Geml J."/>
            <person name="Haridas S."/>
            <person name="Hughes K."/>
            <person name="Justo A."/>
            <person name="Karasinski D."/>
            <person name="Kautmanova I."/>
            <person name="Kiss B."/>
            <person name="Kocsube S."/>
            <person name="Kotiranta H."/>
            <person name="LaButti K.M."/>
            <person name="Lechner B.E."/>
            <person name="Liimatainen K."/>
            <person name="Lipzen A."/>
            <person name="Lukacs Z."/>
            <person name="Mihaltcheva S."/>
            <person name="Morgado L.N."/>
            <person name="Niskanen T."/>
            <person name="Noordeloos M.E."/>
            <person name="Ohm R.A."/>
            <person name="Ortiz-Santana B."/>
            <person name="Ovrebo C."/>
            <person name="Racz N."/>
            <person name="Riley R."/>
            <person name="Savchenko A."/>
            <person name="Shiryaev A."/>
            <person name="Soop K."/>
            <person name="Spirin V."/>
            <person name="Szebenyi C."/>
            <person name="Tomsovsky M."/>
            <person name="Tulloss R.E."/>
            <person name="Uehling J."/>
            <person name="Grigoriev I.V."/>
            <person name="Vagvolgyi C."/>
            <person name="Papp T."/>
            <person name="Martin F.M."/>
            <person name="Miettinen O."/>
            <person name="Hibbett D.S."/>
            <person name="Nagy L.G."/>
        </authorList>
    </citation>
    <scope>NUCLEOTIDE SEQUENCE [LARGE SCALE GENOMIC DNA]</scope>
    <source>
        <strain evidence="2 3">FP101781</strain>
    </source>
</reference>
<dbReference type="PROSITE" id="PS50097">
    <property type="entry name" value="BTB"/>
    <property type="match status" value="1"/>
</dbReference>
<organism evidence="2 3">
    <name type="scientific">Coprinellus micaceus</name>
    <name type="common">Glistening ink-cap mushroom</name>
    <name type="synonym">Coprinus micaceus</name>
    <dbReference type="NCBI Taxonomy" id="71717"/>
    <lineage>
        <taxon>Eukaryota</taxon>
        <taxon>Fungi</taxon>
        <taxon>Dikarya</taxon>
        <taxon>Basidiomycota</taxon>
        <taxon>Agaricomycotina</taxon>
        <taxon>Agaricomycetes</taxon>
        <taxon>Agaricomycetidae</taxon>
        <taxon>Agaricales</taxon>
        <taxon>Agaricineae</taxon>
        <taxon>Psathyrellaceae</taxon>
        <taxon>Coprinellus</taxon>
    </lineage>
</organism>
<dbReference type="STRING" id="71717.A0A4Y7T6I9"/>
<feature type="domain" description="BTB" evidence="1">
    <location>
        <begin position="12"/>
        <end position="78"/>
    </location>
</feature>
<gene>
    <name evidence="2" type="ORF">FA13DRAFT_1632233</name>
</gene>
<dbReference type="AlphaFoldDB" id="A0A4Y7T6I9"/>
<dbReference type="Gene3D" id="3.30.710.10">
    <property type="entry name" value="Potassium Channel Kv1.1, Chain A"/>
    <property type="match status" value="1"/>
</dbReference>
<evidence type="ECO:0000313" key="2">
    <source>
        <dbReference type="EMBL" id="TEB29179.1"/>
    </source>
</evidence>
<dbReference type="Pfam" id="PF00651">
    <property type="entry name" value="BTB"/>
    <property type="match status" value="1"/>
</dbReference>
<dbReference type="CDD" id="cd18186">
    <property type="entry name" value="BTB_POZ_ZBTB_KLHL-like"/>
    <property type="match status" value="1"/>
</dbReference>
<dbReference type="EMBL" id="QPFP01000028">
    <property type="protein sequence ID" value="TEB29179.1"/>
    <property type="molecule type" value="Genomic_DNA"/>
</dbReference>
<name>A0A4Y7T6I9_COPMI</name>
<proteinExistence type="predicted"/>
<dbReference type="InterPro" id="IPR000210">
    <property type="entry name" value="BTB/POZ_dom"/>
</dbReference>
<comment type="caution">
    <text evidence="2">The sequence shown here is derived from an EMBL/GenBank/DDBJ whole genome shotgun (WGS) entry which is preliminary data.</text>
</comment>
<dbReference type="Proteomes" id="UP000298030">
    <property type="component" value="Unassembled WGS sequence"/>
</dbReference>